<feature type="transmembrane region" description="Helical" evidence="3">
    <location>
        <begin position="103"/>
        <end position="121"/>
    </location>
</feature>
<protein>
    <recommendedName>
        <fullName evidence="4">Bacterial sugar transferase domain-containing protein</fullName>
    </recommendedName>
</protein>
<dbReference type="GO" id="GO:0000271">
    <property type="term" value="P:polysaccharide biosynthetic process"/>
    <property type="evidence" value="ECO:0007669"/>
    <property type="project" value="UniProtKB-KW"/>
</dbReference>
<dbReference type="GO" id="GO:0016780">
    <property type="term" value="F:phosphotransferase activity, for other substituted phosphate groups"/>
    <property type="evidence" value="ECO:0007669"/>
    <property type="project" value="TreeGrafter"/>
</dbReference>
<comment type="similarity">
    <text evidence="1">Belongs to the bacterial sugar transferase family.</text>
</comment>
<feature type="domain" description="Bacterial sugar transferase" evidence="4">
    <location>
        <begin position="272"/>
        <end position="460"/>
    </location>
</feature>
<reference evidence="5" key="2">
    <citation type="submission" date="2020-09" db="EMBL/GenBank/DDBJ databases">
        <authorList>
            <person name="Sun Q."/>
            <person name="Zhou Y."/>
        </authorList>
    </citation>
    <scope>NUCLEOTIDE SEQUENCE</scope>
    <source>
        <strain evidence="5">CGMCC 1.15360</strain>
    </source>
</reference>
<evidence type="ECO:0000259" key="4">
    <source>
        <dbReference type="Pfam" id="PF02397"/>
    </source>
</evidence>
<dbReference type="PANTHER" id="PTHR30576">
    <property type="entry name" value="COLANIC BIOSYNTHESIS UDP-GLUCOSE LIPID CARRIER TRANSFERASE"/>
    <property type="match status" value="1"/>
</dbReference>
<gene>
    <name evidence="5" type="ORF">GCM10010990_06440</name>
</gene>
<evidence type="ECO:0000256" key="1">
    <source>
        <dbReference type="ARBA" id="ARBA00006464"/>
    </source>
</evidence>
<evidence type="ECO:0000313" key="6">
    <source>
        <dbReference type="Proteomes" id="UP000612349"/>
    </source>
</evidence>
<feature type="transmembrane region" description="Helical" evidence="3">
    <location>
        <begin position="33"/>
        <end position="55"/>
    </location>
</feature>
<evidence type="ECO:0000256" key="2">
    <source>
        <dbReference type="ARBA" id="ARBA00023169"/>
    </source>
</evidence>
<organism evidence="5 6">
    <name type="scientific">Croceicoccus mobilis</name>
    <dbReference type="NCBI Taxonomy" id="1703339"/>
    <lineage>
        <taxon>Bacteria</taxon>
        <taxon>Pseudomonadati</taxon>
        <taxon>Pseudomonadota</taxon>
        <taxon>Alphaproteobacteria</taxon>
        <taxon>Sphingomonadales</taxon>
        <taxon>Erythrobacteraceae</taxon>
        <taxon>Croceicoccus</taxon>
    </lineage>
</organism>
<evidence type="ECO:0000256" key="3">
    <source>
        <dbReference type="SAM" id="Phobius"/>
    </source>
</evidence>
<feature type="transmembrane region" description="Helical" evidence="3">
    <location>
        <begin position="127"/>
        <end position="147"/>
    </location>
</feature>
<dbReference type="PANTHER" id="PTHR30576:SF0">
    <property type="entry name" value="UNDECAPRENYL-PHOSPHATE N-ACETYLGALACTOSAMINYL 1-PHOSPHATE TRANSFERASE-RELATED"/>
    <property type="match status" value="1"/>
</dbReference>
<keyword evidence="2" id="KW-0270">Exopolysaccharide synthesis</keyword>
<keyword evidence="3" id="KW-1133">Transmembrane helix</keyword>
<proteinExistence type="inferred from homology"/>
<feature type="transmembrane region" description="Helical" evidence="3">
    <location>
        <begin position="67"/>
        <end position="91"/>
    </location>
</feature>
<keyword evidence="6" id="KW-1185">Reference proteome</keyword>
<accession>A0A917DRI3</accession>
<keyword evidence="3" id="KW-0812">Transmembrane</keyword>
<dbReference type="RefSeq" id="WP_172808150.1">
    <property type="nucleotide sequence ID" value="NZ_BMIP01000001.1"/>
</dbReference>
<name>A0A917DRI3_9SPHN</name>
<comment type="caution">
    <text evidence="5">The sequence shown here is derived from an EMBL/GenBank/DDBJ whole genome shotgun (WGS) entry which is preliminary data.</text>
</comment>
<keyword evidence="3" id="KW-0472">Membrane</keyword>
<dbReference type="EMBL" id="BMIP01000001">
    <property type="protein sequence ID" value="GGD59751.1"/>
    <property type="molecule type" value="Genomic_DNA"/>
</dbReference>
<dbReference type="Proteomes" id="UP000612349">
    <property type="component" value="Unassembled WGS sequence"/>
</dbReference>
<evidence type="ECO:0000313" key="5">
    <source>
        <dbReference type="EMBL" id="GGD59751.1"/>
    </source>
</evidence>
<reference evidence="5" key="1">
    <citation type="journal article" date="2014" name="Int. J. Syst. Evol. Microbiol.">
        <title>Complete genome sequence of Corynebacterium casei LMG S-19264T (=DSM 44701T), isolated from a smear-ripened cheese.</title>
        <authorList>
            <consortium name="US DOE Joint Genome Institute (JGI-PGF)"/>
            <person name="Walter F."/>
            <person name="Albersmeier A."/>
            <person name="Kalinowski J."/>
            <person name="Ruckert C."/>
        </authorList>
    </citation>
    <scope>NUCLEOTIDE SEQUENCE</scope>
    <source>
        <strain evidence="5">CGMCC 1.15360</strain>
    </source>
</reference>
<dbReference type="Pfam" id="PF02397">
    <property type="entry name" value="Bac_transf"/>
    <property type="match status" value="1"/>
</dbReference>
<feature type="transmembrane region" description="Helical" evidence="3">
    <location>
        <begin position="274"/>
        <end position="298"/>
    </location>
</feature>
<dbReference type="InterPro" id="IPR003362">
    <property type="entry name" value="Bact_transf"/>
</dbReference>
<dbReference type="AlphaFoldDB" id="A0A917DRI3"/>
<sequence>MYLNANSGLATEAGTTDALPRVDDRRMQRLRCYFTLALSDLVSLVVAFIAANTIYLQVPAHSHGVTLLGVMVPIYFCFAAINTSYGGDALLRSEKSFTRSMQAVGFAGAAVALIIYLMKAGNDVSRAVFLIGWVLSFVLLPLMRLAIARPLLARMGGTPYSKVVIVDGVDYHEGPGEIVIPVNHIGFDPTSTDPHGFHALAAAVTNADRIVIATEPVRYAGWSTALKGIAVKGEILSPGDDRLGVVGVGRHQNHPTMIISQGPLTLRDRLIKRVFDLVVASIGLVCASPILIATAIAIKLESKGPVLFMQKRIGRDNKIFEMRKFRSMYTDRCDANASQLTTKNDPRVTKVGDFIRRTSIDELPQLINVLRGEMSIVGPRPHAMSAKAADQLYWDVDTRYRHRHSMKPGLTGLAQVRGFRGPTDRTEDLTNRLAADLEYVDRWSLWMDFYLVMRTATAVVGKNAF</sequence>